<dbReference type="EMBL" id="CADEHS020000009">
    <property type="protein sequence ID" value="CAG9945590.1"/>
    <property type="molecule type" value="Genomic_DNA"/>
</dbReference>
<comment type="caution">
    <text evidence="1">The sequence shown here is derived from an EMBL/GenBank/DDBJ whole genome shotgun (WGS) entry which is preliminary data.</text>
</comment>
<gene>
    <name evidence="1" type="ORF">CRV2_00012328</name>
</gene>
<protein>
    <submittedName>
        <fullName evidence="1">Uncharacterized protein</fullName>
    </submittedName>
</protein>
<reference evidence="1" key="2">
    <citation type="submission" date="2021-10" db="EMBL/GenBank/DDBJ databases">
        <authorList>
            <person name="Piombo E."/>
        </authorList>
    </citation>
    <scope>NUCLEOTIDE SEQUENCE</scope>
</reference>
<accession>A0ACA9TX83</accession>
<proteinExistence type="predicted"/>
<evidence type="ECO:0000313" key="1">
    <source>
        <dbReference type="EMBL" id="CAG9945590.1"/>
    </source>
</evidence>
<dbReference type="Proteomes" id="UP000836387">
    <property type="component" value="Unassembled WGS sequence"/>
</dbReference>
<name>A0ACA9TX83_BIOOC</name>
<sequence length="100" mass="10934">MMISPALNAINVRVTLRPIVDLKLGRLCLGTNGWSDLPNTIQIRGLYQSTAPESVKQNIDAVVRTMPLKDGVARAGAFTGNSNLLRRLRLLEEETETSTA</sequence>
<organism evidence="1 2">
    <name type="scientific">Clonostachys rosea f. rosea IK726</name>
    <dbReference type="NCBI Taxonomy" id="1349383"/>
    <lineage>
        <taxon>Eukaryota</taxon>
        <taxon>Fungi</taxon>
        <taxon>Dikarya</taxon>
        <taxon>Ascomycota</taxon>
        <taxon>Pezizomycotina</taxon>
        <taxon>Sordariomycetes</taxon>
        <taxon>Hypocreomycetidae</taxon>
        <taxon>Hypocreales</taxon>
        <taxon>Bionectriaceae</taxon>
        <taxon>Clonostachys</taxon>
    </lineage>
</organism>
<reference evidence="1" key="1">
    <citation type="submission" date="2020-04" db="EMBL/GenBank/DDBJ databases">
        <authorList>
            <person name="Broberg M."/>
        </authorList>
    </citation>
    <scope>NUCLEOTIDE SEQUENCE</scope>
</reference>
<keyword evidence="2" id="KW-1185">Reference proteome</keyword>
<evidence type="ECO:0000313" key="2">
    <source>
        <dbReference type="Proteomes" id="UP000836387"/>
    </source>
</evidence>